<evidence type="ECO:0000259" key="2">
    <source>
        <dbReference type="Pfam" id="PF02754"/>
    </source>
</evidence>
<evidence type="ECO:0000313" key="4">
    <source>
        <dbReference type="Proteomes" id="UP000006034"/>
    </source>
</evidence>
<dbReference type="GeneID" id="78085392"/>
<keyword evidence="1" id="KW-0560">Oxidoreductase</keyword>
<dbReference type="STRING" id="563192.HMPREF0179_02250"/>
<dbReference type="InterPro" id="IPR004017">
    <property type="entry name" value="Cys_rich_dom"/>
</dbReference>
<feature type="domain" description="Cysteine-rich" evidence="2">
    <location>
        <begin position="4"/>
        <end position="86"/>
    </location>
</feature>
<keyword evidence="4" id="KW-1185">Reference proteome</keyword>
<dbReference type="Pfam" id="PF02754">
    <property type="entry name" value="CCG"/>
    <property type="match status" value="2"/>
</dbReference>
<dbReference type="OrthoDB" id="9777685at2"/>
<comment type="caution">
    <text evidence="3">The sequence shown here is derived from an EMBL/GenBank/DDBJ whole genome shotgun (WGS) entry which is preliminary data.</text>
</comment>
<protein>
    <submittedName>
        <fullName evidence="3">Heterodisulfide reductase subunit B</fullName>
    </submittedName>
</protein>
<dbReference type="Proteomes" id="UP000006034">
    <property type="component" value="Unassembled WGS sequence"/>
</dbReference>
<dbReference type="PANTHER" id="PTHR42947">
    <property type="entry name" value="COB--COM HETERODISULFIDE REDUCTASE SUBUNIT B 1"/>
    <property type="match status" value="1"/>
</dbReference>
<reference evidence="3 4" key="1">
    <citation type="submission" date="2010-10" db="EMBL/GenBank/DDBJ databases">
        <authorList>
            <consortium name="The Broad Institute Genome Sequencing Platform"/>
            <person name="Ward D."/>
            <person name="Earl A."/>
            <person name="Feldgarden M."/>
            <person name="Young S.K."/>
            <person name="Gargeya S."/>
            <person name="Zeng Q."/>
            <person name="Alvarado L."/>
            <person name="Berlin A."/>
            <person name="Bochicchio J."/>
            <person name="Chapman S.B."/>
            <person name="Chen Z."/>
            <person name="Freedman E."/>
            <person name="Gellesch M."/>
            <person name="Goldberg J."/>
            <person name="Griggs A."/>
            <person name="Gujja S."/>
            <person name="Heilman E."/>
            <person name="Heiman D."/>
            <person name="Howarth C."/>
            <person name="Mehta T."/>
            <person name="Neiman D."/>
            <person name="Pearson M."/>
            <person name="Roberts A."/>
            <person name="Saif S."/>
            <person name="Shea T."/>
            <person name="Shenoy N."/>
            <person name="Sisk P."/>
            <person name="Stolte C."/>
            <person name="Sykes S."/>
            <person name="White J."/>
            <person name="Yandava C."/>
            <person name="Allen-Vercoe E."/>
            <person name="Sibley C."/>
            <person name="Ambrose C.E."/>
            <person name="Strauss J."/>
            <person name="Daigneault M."/>
            <person name="Haas B."/>
            <person name="Nusbaum C."/>
            <person name="Birren B."/>
        </authorList>
    </citation>
    <scope>NUCLEOTIDE SEQUENCE [LARGE SCALE GENOMIC DNA]</scope>
    <source>
        <strain evidence="3 4">3_1_6</strain>
    </source>
</reference>
<evidence type="ECO:0000256" key="1">
    <source>
        <dbReference type="ARBA" id="ARBA00023002"/>
    </source>
</evidence>
<evidence type="ECO:0000313" key="3">
    <source>
        <dbReference type="EMBL" id="EFV43951.1"/>
    </source>
</evidence>
<dbReference type="AlphaFoldDB" id="E5Y7T5"/>
<name>E5Y7T5_BILW3</name>
<dbReference type="Gene3D" id="1.20.1050.140">
    <property type="match status" value="1"/>
</dbReference>
<accession>E5Y7T5</accession>
<sequence>MKLAYYPGCSGQGTSAEYERSTRAVCRALEIGLKEISDWSCCGSTPAHACDHVLSSALSARNLALAAAEGAERVGTPCPSCLANLKTAKYRMQDEAFRDKVNALLDNPCPEELPETVSILQVLVEDYGTGAIAEKVKKPLEGIKVACYYGCLMSRPADIMQFDDAENPMAMDNIMTALGAEVVPFPLKTECCGAAMGIPRRDITARLTGRILERAQAFGADAVVVACPLCHMNLDLRQRQAVGGSMKMPVLYFTQLMGLALGLPHQELGFEKLCVSPDELLRKIDAAQAAKAAAAKADEATEEAKA</sequence>
<reference evidence="3 4" key="2">
    <citation type="submission" date="2013-04" db="EMBL/GenBank/DDBJ databases">
        <title>The Genome Sequence of Bilophila wadsworthia 3_1_6.</title>
        <authorList>
            <consortium name="The Broad Institute Genomics Platform"/>
            <person name="Earl A."/>
            <person name="Ward D."/>
            <person name="Feldgarden M."/>
            <person name="Gevers D."/>
            <person name="Sibley C."/>
            <person name="Strauss J."/>
            <person name="Allen-Vercoe E."/>
            <person name="Walker B."/>
            <person name="Young S."/>
            <person name="Zeng Q."/>
            <person name="Gargeya S."/>
            <person name="Fitzgerald M."/>
            <person name="Haas B."/>
            <person name="Abouelleil A."/>
            <person name="Allen A.W."/>
            <person name="Alvarado L."/>
            <person name="Arachchi H.M."/>
            <person name="Berlin A.M."/>
            <person name="Chapman S.B."/>
            <person name="Gainer-Dewar J."/>
            <person name="Goldberg J."/>
            <person name="Griggs A."/>
            <person name="Gujja S."/>
            <person name="Hansen M."/>
            <person name="Howarth C."/>
            <person name="Imamovic A."/>
            <person name="Ireland A."/>
            <person name="Larimer J."/>
            <person name="McCowan C."/>
            <person name="Murphy C."/>
            <person name="Pearson M."/>
            <person name="Poon T.W."/>
            <person name="Priest M."/>
            <person name="Roberts A."/>
            <person name="Saif S."/>
            <person name="Shea T."/>
            <person name="Sisk P."/>
            <person name="Sykes S."/>
            <person name="Wortman J."/>
            <person name="Nusbaum C."/>
            <person name="Birren B."/>
        </authorList>
    </citation>
    <scope>NUCLEOTIDE SEQUENCE [LARGE SCALE GENOMIC DNA]</scope>
    <source>
        <strain evidence="3 4">3_1_6</strain>
    </source>
</reference>
<gene>
    <name evidence="3" type="ORF">HMPREF0179_02250</name>
</gene>
<dbReference type="PANTHER" id="PTHR42947:SF1">
    <property type="entry name" value="COB--COM HETERODISULFIDE REDUCTASE SUBUNIT B 1"/>
    <property type="match status" value="1"/>
</dbReference>
<organism evidence="3 4">
    <name type="scientific">Bilophila wadsworthia (strain 3_1_6)</name>
    <dbReference type="NCBI Taxonomy" id="563192"/>
    <lineage>
        <taxon>Bacteria</taxon>
        <taxon>Pseudomonadati</taxon>
        <taxon>Thermodesulfobacteriota</taxon>
        <taxon>Desulfovibrionia</taxon>
        <taxon>Desulfovibrionales</taxon>
        <taxon>Desulfovibrionaceae</taxon>
        <taxon>Bilophila</taxon>
    </lineage>
</organism>
<dbReference type="HOGENOM" id="CLU_052147_1_0_7"/>
<dbReference type="eggNOG" id="COG2048">
    <property type="taxonomic scope" value="Bacteria"/>
</dbReference>
<dbReference type="InterPro" id="IPR051278">
    <property type="entry name" value="HdrB/HdrD_reductase"/>
</dbReference>
<feature type="domain" description="Cysteine-rich" evidence="2">
    <location>
        <begin position="145"/>
        <end position="235"/>
    </location>
</feature>
<dbReference type="GO" id="GO:0016491">
    <property type="term" value="F:oxidoreductase activity"/>
    <property type="evidence" value="ECO:0007669"/>
    <property type="project" value="UniProtKB-KW"/>
</dbReference>
<proteinExistence type="predicted"/>
<dbReference type="EMBL" id="ADCP02000001">
    <property type="protein sequence ID" value="EFV43951.1"/>
    <property type="molecule type" value="Genomic_DNA"/>
</dbReference>
<dbReference type="RefSeq" id="WP_005028067.1">
    <property type="nucleotide sequence ID" value="NZ_KE150238.1"/>
</dbReference>